<accession>A0ABR2FEV4</accession>
<sequence>MQITPLSRIPRLSEFSYHAVMADGESEWGDGFCLSLYVKVGILGLVSMASLRLDCRAQMRIGIPQATIGANRKKRHLELEYLYLFASLLGSMN</sequence>
<keyword evidence="2" id="KW-1185">Reference proteome</keyword>
<evidence type="ECO:0000313" key="2">
    <source>
        <dbReference type="Proteomes" id="UP001472677"/>
    </source>
</evidence>
<dbReference type="Proteomes" id="UP001472677">
    <property type="component" value="Unassembled WGS sequence"/>
</dbReference>
<evidence type="ECO:0000313" key="1">
    <source>
        <dbReference type="EMBL" id="KAK8579439.1"/>
    </source>
</evidence>
<reference evidence="1 2" key="1">
    <citation type="journal article" date="2024" name="G3 (Bethesda)">
        <title>Genome assembly of Hibiscus sabdariffa L. provides insights into metabolisms of medicinal natural products.</title>
        <authorList>
            <person name="Kim T."/>
        </authorList>
    </citation>
    <scope>NUCLEOTIDE SEQUENCE [LARGE SCALE GENOMIC DNA]</scope>
    <source>
        <strain evidence="1">TK-2024</strain>
        <tissue evidence="1">Old leaves</tissue>
    </source>
</reference>
<proteinExistence type="predicted"/>
<gene>
    <name evidence="1" type="ORF">V6N12_069764</name>
</gene>
<organism evidence="1 2">
    <name type="scientific">Hibiscus sabdariffa</name>
    <name type="common">roselle</name>
    <dbReference type="NCBI Taxonomy" id="183260"/>
    <lineage>
        <taxon>Eukaryota</taxon>
        <taxon>Viridiplantae</taxon>
        <taxon>Streptophyta</taxon>
        <taxon>Embryophyta</taxon>
        <taxon>Tracheophyta</taxon>
        <taxon>Spermatophyta</taxon>
        <taxon>Magnoliopsida</taxon>
        <taxon>eudicotyledons</taxon>
        <taxon>Gunneridae</taxon>
        <taxon>Pentapetalae</taxon>
        <taxon>rosids</taxon>
        <taxon>malvids</taxon>
        <taxon>Malvales</taxon>
        <taxon>Malvaceae</taxon>
        <taxon>Malvoideae</taxon>
        <taxon>Hibiscus</taxon>
    </lineage>
</organism>
<dbReference type="EMBL" id="JBBPBM010000006">
    <property type="protein sequence ID" value="KAK8579439.1"/>
    <property type="molecule type" value="Genomic_DNA"/>
</dbReference>
<name>A0ABR2FEV4_9ROSI</name>
<comment type="caution">
    <text evidence="1">The sequence shown here is derived from an EMBL/GenBank/DDBJ whole genome shotgun (WGS) entry which is preliminary data.</text>
</comment>
<protein>
    <submittedName>
        <fullName evidence="1">Uncharacterized protein</fullName>
    </submittedName>
</protein>